<dbReference type="Proteomes" id="UP000535501">
    <property type="component" value="Unassembled WGS sequence"/>
</dbReference>
<gene>
    <name evidence="2" type="ORF">HNQ75_004624</name>
</gene>
<protein>
    <submittedName>
        <fullName evidence="2">Uncharacterized protein</fullName>
    </submittedName>
</protein>
<proteinExistence type="predicted"/>
<name>A0A7X0DGX2_9HYPH</name>
<evidence type="ECO:0000313" key="2">
    <source>
        <dbReference type="EMBL" id="MBB6182629.1"/>
    </source>
</evidence>
<dbReference type="RefSeq" id="WP_077546949.1">
    <property type="nucleotide sequence ID" value="NZ_JACHEJ010000051.1"/>
</dbReference>
<evidence type="ECO:0000256" key="1">
    <source>
        <dbReference type="SAM" id="MobiDB-lite"/>
    </source>
</evidence>
<feature type="compositionally biased region" description="Polar residues" evidence="1">
    <location>
        <begin position="13"/>
        <end position="23"/>
    </location>
</feature>
<keyword evidence="3" id="KW-1185">Reference proteome</keyword>
<evidence type="ECO:0000313" key="3">
    <source>
        <dbReference type="Proteomes" id="UP000535501"/>
    </source>
</evidence>
<dbReference type="AlphaFoldDB" id="A0A7X0DGX2"/>
<dbReference type="EMBL" id="JACHEJ010000051">
    <property type="protein sequence ID" value="MBB6182629.1"/>
    <property type="molecule type" value="Genomic_DNA"/>
</dbReference>
<feature type="region of interest" description="Disordered" evidence="1">
    <location>
        <begin position="1"/>
        <end position="28"/>
    </location>
</feature>
<organism evidence="2 3">
    <name type="scientific">Pseudorhizobium flavum</name>
    <dbReference type="NCBI Taxonomy" id="1335061"/>
    <lineage>
        <taxon>Bacteria</taxon>
        <taxon>Pseudomonadati</taxon>
        <taxon>Pseudomonadota</taxon>
        <taxon>Alphaproteobacteria</taxon>
        <taxon>Hyphomicrobiales</taxon>
        <taxon>Rhizobiaceae</taxon>
        <taxon>Rhizobium/Agrobacterium group</taxon>
        <taxon>Pseudorhizobium</taxon>
    </lineage>
</organism>
<comment type="caution">
    <text evidence="2">The sequence shown here is derived from an EMBL/GenBank/DDBJ whole genome shotgun (WGS) entry which is preliminary data.</text>
</comment>
<reference evidence="2 3" key="1">
    <citation type="submission" date="2020-08" db="EMBL/GenBank/DDBJ databases">
        <title>Genomic Encyclopedia of Type Strains, Phase IV (KMG-IV): sequencing the most valuable type-strain genomes for metagenomic binning, comparative biology and taxonomic classification.</title>
        <authorList>
            <person name="Goeker M."/>
        </authorList>
    </citation>
    <scope>NUCLEOTIDE SEQUENCE [LARGE SCALE GENOMIC DNA]</scope>
    <source>
        <strain evidence="2 3">DSM 102134</strain>
    </source>
</reference>
<sequence length="151" mass="16278">MSNARNDGIGNEPFNTGTSSTDFGRSVESQAQIADAEAAATATSQGELLNVYRLVPVAPANDTRWDNGPEPREILVAARTAGDARLVAAGSELDYMEVEALPGEDVTTRHASIFRDEKAYTVIEVERGRRDLQRGMLQGGTRVDTITPLQT</sequence>
<accession>A0A7X0DGX2</accession>